<comment type="caution">
    <text evidence="7">The sequence shown here is derived from an EMBL/GenBank/DDBJ whole genome shotgun (WGS) entry which is preliminary data.</text>
</comment>
<evidence type="ECO:0000256" key="1">
    <source>
        <dbReference type="ARBA" id="ARBA00003043"/>
    </source>
</evidence>
<dbReference type="GO" id="GO:0004045">
    <property type="term" value="F:peptidyl-tRNA hydrolase activity"/>
    <property type="evidence" value="ECO:0007669"/>
    <property type="project" value="UniProtKB-EC"/>
</dbReference>
<name>A0A162FJ97_9EURY</name>
<dbReference type="EC" id="3.1.1.29" evidence="2"/>
<dbReference type="PANTHER" id="PTHR12649">
    <property type="entry name" value="PEPTIDYL-TRNA HYDROLASE 2"/>
    <property type="match status" value="1"/>
</dbReference>
<keyword evidence="3 7" id="KW-0378">Hydrolase</keyword>
<dbReference type="Proteomes" id="UP000077245">
    <property type="component" value="Unassembled WGS sequence"/>
</dbReference>
<dbReference type="GO" id="GO:0005829">
    <property type="term" value="C:cytosol"/>
    <property type="evidence" value="ECO:0007669"/>
    <property type="project" value="TreeGrafter"/>
</dbReference>
<sequence>MKQVIVVRRELKMSKGKTAAQCCHACLGAYEKTNPEKIKEWKNGGQAKVITRVDTLEELLKVQEQAKINKLPNYLVVDQGKTELPPSTVTCLGIGPDKDEKIDKLTKSLKLLS</sequence>
<dbReference type="Gene3D" id="3.40.1490.10">
    <property type="entry name" value="Bit1"/>
    <property type="match status" value="1"/>
</dbReference>
<dbReference type="PATRIC" id="fig|49547.3.peg.1759"/>
<keyword evidence="8" id="KW-1185">Reference proteome</keyword>
<evidence type="ECO:0000256" key="4">
    <source>
        <dbReference type="ARBA" id="ARBA00038050"/>
    </source>
</evidence>
<proteinExistence type="inferred from homology"/>
<evidence type="ECO:0000313" key="7">
    <source>
        <dbReference type="EMBL" id="KZX10800.1"/>
    </source>
</evidence>
<dbReference type="NCBIfam" id="NF003314">
    <property type="entry name" value="PRK04322.1"/>
    <property type="match status" value="1"/>
</dbReference>
<dbReference type="PANTHER" id="PTHR12649:SF11">
    <property type="entry name" value="PEPTIDYL-TRNA HYDROLASE 2, MITOCHONDRIAL"/>
    <property type="match status" value="1"/>
</dbReference>
<evidence type="ECO:0000256" key="3">
    <source>
        <dbReference type="ARBA" id="ARBA00022801"/>
    </source>
</evidence>
<evidence type="ECO:0000256" key="6">
    <source>
        <dbReference type="ARBA" id="ARBA00050038"/>
    </source>
</evidence>
<evidence type="ECO:0000313" key="8">
    <source>
        <dbReference type="Proteomes" id="UP000077245"/>
    </source>
</evidence>
<dbReference type="EMBL" id="LWMV01000202">
    <property type="protein sequence ID" value="KZX10800.1"/>
    <property type="molecule type" value="Genomic_DNA"/>
</dbReference>
<comment type="similarity">
    <text evidence="4">Belongs to the PTH2 family.</text>
</comment>
<dbReference type="RefSeq" id="WP_067092437.1">
    <property type="nucleotide sequence ID" value="NZ_LWMV01000202.1"/>
</dbReference>
<gene>
    <name evidence="7" type="ORF">MBCUR_16500</name>
</gene>
<dbReference type="InterPro" id="IPR002833">
    <property type="entry name" value="PTH2"/>
</dbReference>
<dbReference type="Pfam" id="PF01981">
    <property type="entry name" value="PTH2"/>
    <property type="match status" value="1"/>
</dbReference>
<dbReference type="NCBIfam" id="TIGR00283">
    <property type="entry name" value="arch_pth2"/>
    <property type="match status" value="1"/>
</dbReference>
<comment type="catalytic activity">
    <reaction evidence="5">
        <text>an N-acyl-L-alpha-aminoacyl-tRNA + H2O = an N-acyl-L-amino acid + a tRNA + H(+)</text>
        <dbReference type="Rhea" id="RHEA:54448"/>
        <dbReference type="Rhea" id="RHEA-COMP:10123"/>
        <dbReference type="Rhea" id="RHEA-COMP:13883"/>
        <dbReference type="ChEBI" id="CHEBI:15377"/>
        <dbReference type="ChEBI" id="CHEBI:15378"/>
        <dbReference type="ChEBI" id="CHEBI:59874"/>
        <dbReference type="ChEBI" id="CHEBI:78442"/>
        <dbReference type="ChEBI" id="CHEBI:138191"/>
        <dbReference type="EC" id="3.1.1.29"/>
    </reaction>
</comment>
<dbReference type="STRING" id="49547.MBCUR_16500"/>
<reference evidence="7 8" key="1">
    <citation type="submission" date="2016-04" db="EMBL/GenBank/DDBJ databases">
        <title>Genome sequence of Methanobrevibacter curvatus DSM 11111.</title>
        <authorList>
            <person name="Poehlein A."/>
            <person name="Seedorf H."/>
            <person name="Daniel R."/>
        </authorList>
    </citation>
    <scope>NUCLEOTIDE SEQUENCE [LARGE SCALE GENOMIC DNA]</scope>
    <source>
        <strain evidence="7 8">DSM 11111</strain>
    </source>
</reference>
<dbReference type="AlphaFoldDB" id="A0A162FJ97"/>
<dbReference type="OrthoDB" id="6075at2157"/>
<dbReference type="CDD" id="cd02430">
    <property type="entry name" value="PTH2"/>
    <property type="match status" value="1"/>
</dbReference>
<dbReference type="FunFam" id="3.40.1490.10:FF:000001">
    <property type="entry name" value="Peptidyl-tRNA hydrolase 2"/>
    <property type="match status" value="1"/>
</dbReference>
<organism evidence="7 8">
    <name type="scientific">Methanobrevibacter curvatus</name>
    <dbReference type="NCBI Taxonomy" id="49547"/>
    <lineage>
        <taxon>Archaea</taxon>
        <taxon>Methanobacteriati</taxon>
        <taxon>Methanobacteriota</taxon>
        <taxon>Methanomada group</taxon>
        <taxon>Methanobacteria</taxon>
        <taxon>Methanobacteriales</taxon>
        <taxon>Methanobacteriaceae</taxon>
        <taxon>Methanobrevibacter</taxon>
    </lineage>
</organism>
<evidence type="ECO:0000256" key="5">
    <source>
        <dbReference type="ARBA" id="ARBA00048707"/>
    </source>
</evidence>
<accession>A0A162FJ97</accession>
<protein>
    <recommendedName>
        <fullName evidence="6">Peptidyl-tRNA hydrolase</fullName>
        <ecNumber evidence="2">3.1.1.29</ecNumber>
    </recommendedName>
</protein>
<comment type="function">
    <text evidence="1">The natural substrate for this enzyme may be peptidyl-tRNAs which drop off the ribosome during protein synthesis.</text>
</comment>
<dbReference type="InterPro" id="IPR023476">
    <property type="entry name" value="Pep_tRNA_hydro_II_dom_sf"/>
</dbReference>
<dbReference type="SUPFAM" id="SSF102462">
    <property type="entry name" value="Peptidyl-tRNA hydrolase II"/>
    <property type="match status" value="1"/>
</dbReference>
<evidence type="ECO:0000256" key="2">
    <source>
        <dbReference type="ARBA" id="ARBA00013260"/>
    </source>
</evidence>